<organism evidence="5 6">
    <name type="scientific">Svornostia abyssi</name>
    <dbReference type="NCBI Taxonomy" id="2898438"/>
    <lineage>
        <taxon>Bacteria</taxon>
        <taxon>Bacillati</taxon>
        <taxon>Actinomycetota</taxon>
        <taxon>Thermoleophilia</taxon>
        <taxon>Solirubrobacterales</taxon>
        <taxon>Baekduiaceae</taxon>
        <taxon>Svornostia</taxon>
    </lineage>
</organism>
<keyword evidence="5" id="KW-0969">Cilium</keyword>
<evidence type="ECO:0000256" key="1">
    <source>
        <dbReference type="ARBA" id="ARBA00009677"/>
    </source>
</evidence>
<dbReference type="PANTHER" id="PTHR30033:SF1">
    <property type="entry name" value="FLAGELLAR HOOK-ASSOCIATED PROTEIN 1"/>
    <property type="match status" value="1"/>
</dbReference>
<dbReference type="InterPro" id="IPR002371">
    <property type="entry name" value="FlgK"/>
</dbReference>
<dbReference type="Pfam" id="PF00460">
    <property type="entry name" value="Flg_bb_rod"/>
    <property type="match status" value="1"/>
</dbReference>
<name>A0ABY5PCR1_9ACTN</name>
<comment type="similarity">
    <text evidence="1">Belongs to the flagella basal body rod proteins family.</text>
</comment>
<keyword evidence="6" id="KW-1185">Reference proteome</keyword>
<proteinExistence type="inferred from homology"/>
<feature type="region of interest" description="Disordered" evidence="2">
    <location>
        <begin position="35"/>
        <end position="67"/>
    </location>
</feature>
<feature type="compositionally biased region" description="Low complexity" evidence="2">
    <location>
        <begin position="54"/>
        <end position="67"/>
    </location>
</feature>
<evidence type="ECO:0000313" key="5">
    <source>
        <dbReference type="EMBL" id="UUY02426.1"/>
    </source>
</evidence>
<feature type="domain" description="Flagellar basal-body/hook protein C-terminal" evidence="4">
    <location>
        <begin position="68"/>
        <end position="103"/>
    </location>
</feature>
<evidence type="ECO:0000259" key="3">
    <source>
        <dbReference type="Pfam" id="PF00460"/>
    </source>
</evidence>
<dbReference type="EMBL" id="CP088295">
    <property type="protein sequence ID" value="UUY02426.1"/>
    <property type="molecule type" value="Genomic_DNA"/>
</dbReference>
<dbReference type="InterPro" id="IPR001444">
    <property type="entry name" value="Flag_bb_rod_N"/>
</dbReference>
<accession>A0ABY5PCR1</accession>
<dbReference type="InterPro" id="IPR010930">
    <property type="entry name" value="Flg_bb/hook_C_dom"/>
</dbReference>
<feature type="domain" description="Flagellar basal body rod protein N-terminal" evidence="3">
    <location>
        <begin position="6"/>
        <end position="33"/>
    </location>
</feature>
<gene>
    <name evidence="5" type="ORF">LRS13_17190</name>
</gene>
<evidence type="ECO:0000256" key="2">
    <source>
        <dbReference type="SAM" id="MobiDB-lite"/>
    </source>
</evidence>
<dbReference type="Pfam" id="PF06429">
    <property type="entry name" value="Flg_bbr_C"/>
    <property type="match status" value="1"/>
</dbReference>
<keyword evidence="5" id="KW-0966">Cell projection</keyword>
<dbReference type="RefSeq" id="WP_353862954.1">
    <property type="nucleotide sequence ID" value="NZ_CP088295.1"/>
</dbReference>
<protein>
    <submittedName>
        <fullName evidence="5">Flagellar basal body protein</fullName>
    </submittedName>
</protein>
<evidence type="ECO:0000259" key="4">
    <source>
        <dbReference type="Pfam" id="PF06429"/>
    </source>
</evidence>
<dbReference type="PANTHER" id="PTHR30033">
    <property type="entry name" value="FLAGELLAR HOOK-ASSOCIATED PROTEIN 1"/>
    <property type="match status" value="1"/>
</dbReference>
<reference evidence="6" key="1">
    <citation type="submission" date="2021-11" db="EMBL/GenBank/DDBJ databases">
        <title>Cultivation dependent microbiological survey of springs from the worlds oldest radium mine currently devoted to the extraction of radon-saturated water.</title>
        <authorList>
            <person name="Kapinusova G."/>
            <person name="Smrhova T."/>
            <person name="Strejcek M."/>
            <person name="Suman J."/>
            <person name="Jani K."/>
            <person name="Pajer P."/>
            <person name="Uhlik O."/>
        </authorList>
    </citation>
    <scope>NUCLEOTIDE SEQUENCE [LARGE SCALE GENOMIC DNA]</scope>
    <source>
        <strain evidence="6">J379</strain>
    </source>
</reference>
<sequence length="108" mass="11251">MNIGASLSGLFAAQTQFDVAANDVANANTAGYRESRTELAEGNPGVQVTGITKPGDAAGAPADPNAPSDVSLAQEMTEMIVARHTYGANAQMLRNTLELQGTLFDKRV</sequence>
<keyword evidence="5" id="KW-0282">Flagellum</keyword>
<evidence type="ECO:0000313" key="6">
    <source>
        <dbReference type="Proteomes" id="UP001058860"/>
    </source>
</evidence>
<dbReference type="Proteomes" id="UP001058860">
    <property type="component" value="Chromosome"/>
</dbReference>